<name>A0AA38LBZ9_TAXCH</name>
<comment type="subcellular location">
    <subcellularLocation>
        <location evidence="1">Cell membrane</location>
        <topology evidence="1">Single-pass membrane protein</topology>
    </subcellularLocation>
</comment>
<dbReference type="InterPro" id="IPR001611">
    <property type="entry name" value="Leu-rich_rpt"/>
</dbReference>
<dbReference type="PROSITE" id="PS00108">
    <property type="entry name" value="PROTEIN_KINASE_ST"/>
    <property type="match status" value="1"/>
</dbReference>
<dbReference type="InterPro" id="IPR011009">
    <property type="entry name" value="Kinase-like_dom_sf"/>
</dbReference>
<keyword evidence="17" id="KW-0675">Receptor</keyword>
<keyword evidence="5" id="KW-0723">Serine/threonine-protein kinase</keyword>
<keyword evidence="7" id="KW-0433">Leucine-rich repeat</keyword>
<dbReference type="Gene3D" id="1.10.510.10">
    <property type="entry name" value="Transferase(Phosphotransferase) domain 1"/>
    <property type="match status" value="1"/>
</dbReference>
<evidence type="ECO:0000256" key="16">
    <source>
        <dbReference type="ARBA" id="ARBA00023136"/>
    </source>
</evidence>
<evidence type="ECO:0000256" key="9">
    <source>
        <dbReference type="ARBA" id="ARBA00022692"/>
    </source>
</evidence>
<dbReference type="Gene3D" id="3.30.200.20">
    <property type="entry name" value="Phosphorylase Kinase, domain 1"/>
    <property type="match status" value="1"/>
</dbReference>
<gene>
    <name evidence="24" type="ORF">KI387_021287</name>
</gene>
<dbReference type="InterPro" id="IPR055414">
    <property type="entry name" value="LRR_R13L4/SHOC2-like"/>
</dbReference>
<dbReference type="OMA" id="FRTECKV"/>
<keyword evidence="12 21" id="KW-0547">Nucleotide-binding</keyword>
<evidence type="ECO:0000256" key="5">
    <source>
        <dbReference type="ARBA" id="ARBA00022527"/>
    </source>
</evidence>
<dbReference type="InterPro" id="IPR051716">
    <property type="entry name" value="Plant_RL_S/T_kinase"/>
</dbReference>
<dbReference type="GO" id="GO:0005886">
    <property type="term" value="C:plasma membrane"/>
    <property type="evidence" value="ECO:0007669"/>
    <property type="project" value="UniProtKB-SubCell"/>
</dbReference>
<dbReference type="FunFam" id="3.80.10.10:FF:000288">
    <property type="entry name" value="LRR receptor-like serine/threonine-protein kinase EFR"/>
    <property type="match status" value="1"/>
</dbReference>
<dbReference type="Pfam" id="PF07714">
    <property type="entry name" value="PK_Tyr_Ser-Thr"/>
    <property type="match status" value="1"/>
</dbReference>
<keyword evidence="8" id="KW-0808">Transferase</keyword>
<keyword evidence="16 22" id="KW-0472">Membrane</keyword>
<comment type="catalytic activity">
    <reaction evidence="20">
        <text>L-seryl-[protein] + ATP = O-phospho-L-seryl-[protein] + ADP + H(+)</text>
        <dbReference type="Rhea" id="RHEA:17989"/>
        <dbReference type="Rhea" id="RHEA-COMP:9863"/>
        <dbReference type="Rhea" id="RHEA-COMP:11604"/>
        <dbReference type="ChEBI" id="CHEBI:15378"/>
        <dbReference type="ChEBI" id="CHEBI:29999"/>
        <dbReference type="ChEBI" id="CHEBI:30616"/>
        <dbReference type="ChEBI" id="CHEBI:83421"/>
        <dbReference type="ChEBI" id="CHEBI:456216"/>
        <dbReference type="EC" id="2.7.11.1"/>
    </reaction>
</comment>
<dbReference type="FunFam" id="1.10.510.10:FF:000358">
    <property type="entry name" value="Putative leucine-rich repeat receptor-like serine/threonine-protein kinase"/>
    <property type="match status" value="1"/>
</dbReference>
<accession>A0AA38LBZ9</accession>
<keyword evidence="4" id="KW-1003">Cell membrane</keyword>
<dbReference type="PROSITE" id="PS50011">
    <property type="entry name" value="PROTEIN_KINASE_DOM"/>
    <property type="match status" value="1"/>
</dbReference>
<dbReference type="InterPro" id="IPR000719">
    <property type="entry name" value="Prot_kinase_dom"/>
</dbReference>
<evidence type="ECO:0000259" key="23">
    <source>
        <dbReference type="PROSITE" id="PS50011"/>
    </source>
</evidence>
<evidence type="ECO:0000256" key="10">
    <source>
        <dbReference type="ARBA" id="ARBA00022729"/>
    </source>
</evidence>
<evidence type="ECO:0000256" key="11">
    <source>
        <dbReference type="ARBA" id="ARBA00022737"/>
    </source>
</evidence>
<proteinExistence type="inferred from homology"/>
<evidence type="ECO:0000256" key="14">
    <source>
        <dbReference type="ARBA" id="ARBA00022840"/>
    </source>
</evidence>
<dbReference type="SUPFAM" id="SSF52058">
    <property type="entry name" value="L domain-like"/>
    <property type="match status" value="2"/>
</dbReference>
<evidence type="ECO:0000256" key="13">
    <source>
        <dbReference type="ARBA" id="ARBA00022777"/>
    </source>
</evidence>
<dbReference type="PANTHER" id="PTHR48053:SF151">
    <property type="entry name" value="OS02G0216000 PROTEIN"/>
    <property type="match status" value="1"/>
</dbReference>
<evidence type="ECO:0000256" key="18">
    <source>
        <dbReference type="ARBA" id="ARBA00023180"/>
    </source>
</evidence>
<evidence type="ECO:0000256" key="2">
    <source>
        <dbReference type="ARBA" id="ARBA00008684"/>
    </source>
</evidence>
<dbReference type="FunFam" id="3.80.10.10:FF:000129">
    <property type="entry name" value="Leucine-rich repeat receptor-like kinase"/>
    <property type="match status" value="1"/>
</dbReference>
<dbReference type="Proteomes" id="UP000824469">
    <property type="component" value="Unassembled WGS sequence"/>
</dbReference>
<evidence type="ECO:0000256" key="3">
    <source>
        <dbReference type="ARBA" id="ARBA00012513"/>
    </source>
</evidence>
<evidence type="ECO:0000256" key="12">
    <source>
        <dbReference type="ARBA" id="ARBA00022741"/>
    </source>
</evidence>
<evidence type="ECO:0000313" key="24">
    <source>
        <dbReference type="EMBL" id="KAH9319518.1"/>
    </source>
</evidence>
<dbReference type="SMART" id="SM00369">
    <property type="entry name" value="LRR_TYP"/>
    <property type="match status" value="6"/>
</dbReference>
<dbReference type="Pfam" id="PF13855">
    <property type="entry name" value="LRR_8"/>
    <property type="match status" value="2"/>
</dbReference>
<evidence type="ECO:0000313" key="25">
    <source>
        <dbReference type="Proteomes" id="UP000824469"/>
    </source>
</evidence>
<keyword evidence="6" id="KW-0597">Phosphoprotein</keyword>
<keyword evidence="25" id="KW-1185">Reference proteome</keyword>
<dbReference type="AlphaFoldDB" id="A0AA38LBZ9"/>
<keyword evidence="15 22" id="KW-1133">Transmembrane helix</keyword>
<feature type="binding site" evidence="21">
    <location>
        <position position="601"/>
    </location>
    <ligand>
        <name>ATP</name>
        <dbReference type="ChEBI" id="CHEBI:30616"/>
    </ligand>
</feature>
<evidence type="ECO:0000256" key="15">
    <source>
        <dbReference type="ARBA" id="ARBA00022989"/>
    </source>
</evidence>
<feature type="non-terminal residue" evidence="24">
    <location>
        <position position="1"/>
    </location>
</feature>
<dbReference type="Pfam" id="PF08263">
    <property type="entry name" value="LRRNT_2"/>
    <property type="match status" value="1"/>
</dbReference>
<dbReference type="Pfam" id="PF00560">
    <property type="entry name" value="LRR_1"/>
    <property type="match status" value="2"/>
</dbReference>
<evidence type="ECO:0000256" key="22">
    <source>
        <dbReference type="SAM" id="Phobius"/>
    </source>
</evidence>
<organism evidence="24 25">
    <name type="scientific">Taxus chinensis</name>
    <name type="common">Chinese yew</name>
    <name type="synonym">Taxus wallichiana var. chinensis</name>
    <dbReference type="NCBI Taxonomy" id="29808"/>
    <lineage>
        <taxon>Eukaryota</taxon>
        <taxon>Viridiplantae</taxon>
        <taxon>Streptophyta</taxon>
        <taxon>Embryophyta</taxon>
        <taxon>Tracheophyta</taxon>
        <taxon>Spermatophyta</taxon>
        <taxon>Pinopsida</taxon>
        <taxon>Pinidae</taxon>
        <taxon>Conifers II</taxon>
        <taxon>Cupressales</taxon>
        <taxon>Taxaceae</taxon>
        <taxon>Taxus</taxon>
    </lineage>
</organism>
<evidence type="ECO:0000256" key="8">
    <source>
        <dbReference type="ARBA" id="ARBA00022679"/>
    </source>
</evidence>
<evidence type="ECO:0000256" key="1">
    <source>
        <dbReference type="ARBA" id="ARBA00004162"/>
    </source>
</evidence>
<comment type="catalytic activity">
    <reaction evidence="19">
        <text>L-threonyl-[protein] + ATP = O-phospho-L-threonyl-[protein] + ADP + H(+)</text>
        <dbReference type="Rhea" id="RHEA:46608"/>
        <dbReference type="Rhea" id="RHEA-COMP:11060"/>
        <dbReference type="Rhea" id="RHEA-COMP:11605"/>
        <dbReference type="ChEBI" id="CHEBI:15378"/>
        <dbReference type="ChEBI" id="CHEBI:30013"/>
        <dbReference type="ChEBI" id="CHEBI:30616"/>
        <dbReference type="ChEBI" id="CHEBI:61977"/>
        <dbReference type="ChEBI" id="CHEBI:456216"/>
        <dbReference type="EC" id="2.7.11.1"/>
    </reaction>
</comment>
<evidence type="ECO:0000256" key="4">
    <source>
        <dbReference type="ARBA" id="ARBA00022475"/>
    </source>
</evidence>
<evidence type="ECO:0000256" key="17">
    <source>
        <dbReference type="ARBA" id="ARBA00023170"/>
    </source>
</evidence>
<comment type="caution">
    <text evidence="24">The sequence shown here is derived from an EMBL/GenBank/DDBJ whole genome shotgun (WGS) entry which is preliminary data.</text>
</comment>
<dbReference type="EC" id="2.7.11.1" evidence="3"/>
<keyword evidence="10" id="KW-0732">Signal</keyword>
<keyword evidence="11" id="KW-0677">Repeat</keyword>
<dbReference type="PROSITE" id="PS00107">
    <property type="entry name" value="PROTEIN_KINASE_ATP"/>
    <property type="match status" value="1"/>
</dbReference>
<dbReference type="Pfam" id="PF23598">
    <property type="entry name" value="LRR_14"/>
    <property type="match status" value="1"/>
</dbReference>
<sequence>MPAHTSDFSASYYSDRHALLAFKDSLSLDPFNFLHDWTPHHTICNWTGVTCSSRIQRVASLNLTGMGLVGSISPFLGKLSFLEVLVLRNNGFHGHIPPQLGRLFRLKVLRLSGNKLEGSIPSTLGDCLSLQVLTLSNNSLSGTIPSQLGKLSELQDLFLWGNQLTGDIPSSLSNCTLLERLLLEINQLSGTVPLELGKLRNLRTLNLWKNHLVSGSSEFSVLTALTNCSSLEHIDFSINDLTGILPSSIGRLSSNLSFLSFGSNKFQGNIPSDIGNLTKLTFLGLYDNGFNGTIPSTLGQLPYLERLDLHKNNLGGTIPVSLGWVKTLGMLSLSENMLSGKIPDSLGDLPQLRKLLLDHNQLSGQIPASLGRCITLEVVDFSYNKLKGNIPPEFSSLQNLQFYFNISSNSLQGSLLQLSKMIMGPIPASLTSLKNLQDIDLSKNNLSGTIPIAYKDMKMLQHINLSSNRLTGEVPRGGVFATLDKSAVMGNQGLCGTWIKLQPCSNSKHKQNSVFKKVTVPVVIAIAVFSMSFLLLLYSYRRRHTSQTDPALSLNIGPTRISYEELVDATGGFNQTNLLGVGTFGSVYGGVLKTGINIAVKVLNLQDENACQSFNRECNVLKRVRHCNVMKIISTFSNLDLKALVLPFMSNGSLERWLYPQEADECRLTLRDHFRIAMEIAQGMAYLHHHCFEQVIHCDLKPSNVLLGDDMTAHIADFGISKLCFGNSMDSLTSTNALQGSTGYIAPEYGMGGKLSTKGDVYSYGILLLELLTRRKPTDEMFIEGINLPKWIAMDFPNKIIEKVDNSLLINVNEIEISIGLGCITQLLQVGLDCTRELPQQRPDMNEIVVQHSMEETLNLPVAIISTWKETSDIRTISSNTNSSCTTSMNRKS</sequence>
<reference evidence="24 25" key="1">
    <citation type="journal article" date="2021" name="Nat. Plants">
        <title>The Taxus genome provides insights into paclitaxel biosynthesis.</title>
        <authorList>
            <person name="Xiong X."/>
            <person name="Gou J."/>
            <person name="Liao Q."/>
            <person name="Li Y."/>
            <person name="Zhou Q."/>
            <person name="Bi G."/>
            <person name="Li C."/>
            <person name="Du R."/>
            <person name="Wang X."/>
            <person name="Sun T."/>
            <person name="Guo L."/>
            <person name="Liang H."/>
            <person name="Lu P."/>
            <person name="Wu Y."/>
            <person name="Zhang Z."/>
            <person name="Ro D.K."/>
            <person name="Shang Y."/>
            <person name="Huang S."/>
            <person name="Yan J."/>
        </authorList>
    </citation>
    <scope>NUCLEOTIDE SEQUENCE [LARGE SCALE GENOMIC DNA]</scope>
    <source>
        <strain evidence="24">Ta-2019</strain>
    </source>
</reference>
<protein>
    <recommendedName>
        <fullName evidence="3">non-specific serine/threonine protein kinase</fullName>
        <ecNumber evidence="3">2.7.11.1</ecNumber>
    </recommendedName>
</protein>
<dbReference type="InterPro" id="IPR001245">
    <property type="entry name" value="Ser-Thr/Tyr_kinase_cat_dom"/>
</dbReference>
<dbReference type="InterPro" id="IPR013210">
    <property type="entry name" value="LRR_N_plant-typ"/>
</dbReference>
<keyword evidence="18" id="KW-0325">Glycoprotein</keyword>
<keyword evidence="14 21" id="KW-0067">ATP-binding</keyword>
<evidence type="ECO:0000256" key="6">
    <source>
        <dbReference type="ARBA" id="ARBA00022553"/>
    </source>
</evidence>
<keyword evidence="9 22" id="KW-0812">Transmembrane</keyword>
<feature type="domain" description="Protein kinase" evidence="23">
    <location>
        <begin position="573"/>
        <end position="855"/>
    </location>
</feature>
<evidence type="ECO:0000256" key="21">
    <source>
        <dbReference type="PROSITE-ProRule" id="PRU10141"/>
    </source>
</evidence>
<dbReference type="InterPro" id="IPR008271">
    <property type="entry name" value="Ser/Thr_kinase_AS"/>
</dbReference>
<keyword evidence="13" id="KW-0418">Kinase</keyword>
<feature type="transmembrane region" description="Helical" evidence="22">
    <location>
        <begin position="518"/>
        <end position="538"/>
    </location>
</feature>
<dbReference type="EMBL" id="JAHRHJ020000004">
    <property type="protein sequence ID" value="KAH9319518.1"/>
    <property type="molecule type" value="Genomic_DNA"/>
</dbReference>
<evidence type="ECO:0000256" key="7">
    <source>
        <dbReference type="ARBA" id="ARBA00022614"/>
    </source>
</evidence>
<evidence type="ECO:0000256" key="19">
    <source>
        <dbReference type="ARBA" id="ARBA00047899"/>
    </source>
</evidence>
<evidence type="ECO:0000256" key="20">
    <source>
        <dbReference type="ARBA" id="ARBA00048679"/>
    </source>
</evidence>
<comment type="similarity">
    <text evidence="2">Belongs to the protein kinase superfamily. Ser/Thr protein kinase family.</text>
</comment>
<dbReference type="PANTHER" id="PTHR48053">
    <property type="entry name" value="LEUCINE RICH REPEAT FAMILY PROTEIN, EXPRESSED"/>
    <property type="match status" value="1"/>
</dbReference>
<dbReference type="InterPro" id="IPR032675">
    <property type="entry name" value="LRR_dom_sf"/>
</dbReference>
<dbReference type="FunFam" id="3.80.10.10:FF:000383">
    <property type="entry name" value="Leucine-rich repeat receptor protein kinase EMS1"/>
    <property type="match status" value="1"/>
</dbReference>
<dbReference type="SUPFAM" id="SSF56112">
    <property type="entry name" value="Protein kinase-like (PK-like)"/>
    <property type="match status" value="1"/>
</dbReference>
<dbReference type="GO" id="GO:0005524">
    <property type="term" value="F:ATP binding"/>
    <property type="evidence" value="ECO:0007669"/>
    <property type="project" value="UniProtKB-UniRule"/>
</dbReference>
<dbReference type="SMART" id="SM00220">
    <property type="entry name" value="S_TKc"/>
    <property type="match status" value="1"/>
</dbReference>
<dbReference type="GO" id="GO:0004674">
    <property type="term" value="F:protein serine/threonine kinase activity"/>
    <property type="evidence" value="ECO:0007669"/>
    <property type="project" value="UniProtKB-KW"/>
</dbReference>
<dbReference type="InterPro" id="IPR003591">
    <property type="entry name" value="Leu-rich_rpt_typical-subtyp"/>
</dbReference>
<dbReference type="InterPro" id="IPR017441">
    <property type="entry name" value="Protein_kinase_ATP_BS"/>
</dbReference>
<dbReference type="Gene3D" id="3.80.10.10">
    <property type="entry name" value="Ribonuclease Inhibitor"/>
    <property type="match status" value="3"/>
</dbReference>